<keyword evidence="2" id="KW-1185">Reference proteome</keyword>
<dbReference type="Proteomes" id="UP000320239">
    <property type="component" value="Unassembled WGS sequence"/>
</dbReference>
<gene>
    <name evidence="1" type="ORF">FHX34_1011361</name>
</gene>
<accession>A0A561WR76</accession>
<comment type="caution">
    <text evidence="1">The sequence shown here is derived from an EMBL/GenBank/DDBJ whole genome shotgun (WGS) entry which is preliminary data.</text>
</comment>
<evidence type="ECO:0008006" key="3">
    <source>
        <dbReference type="Google" id="ProtNLM"/>
    </source>
</evidence>
<evidence type="ECO:0000313" key="1">
    <source>
        <dbReference type="EMBL" id="TWG26377.1"/>
    </source>
</evidence>
<name>A0A561WR76_ACTTI</name>
<protein>
    <recommendedName>
        <fullName evidence="3">Methyl-accepting chemotaxis protein</fullName>
    </recommendedName>
</protein>
<reference evidence="1 2" key="1">
    <citation type="submission" date="2019-06" db="EMBL/GenBank/DDBJ databases">
        <title>Sequencing the genomes of 1000 actinobacteria strains.</title>
        <authorList>
            <person name="Klenk H.-P."/>
        </authorList>
    </citation>
    <scope>NUCLEOTIDE SEQUENCE [LARGE SCALE GENOMIC DNA]</scope>
    <source>
        <strain evidence="1 2">DSM 43866</strain>
    </source>
</reference>
<dbReference type="EMBL" id="VIWY01000001">
    <property type="protein sequence ID" value="TWG26377.1"/>
    <property type="molecule type" value="Genomic_DNA"/>
</dbReference>
<evidence type="ECO:0000313" key="2">
    <source>
        <dbReference type="Proteomes" id="UP000320239"/>
    </source>
</evidence>
<dbReference type="RefSeq" id="WP_262384557.1">
    <property type="nucleotide sequence ID" value="NZ_BOMX01000029.1"/>
</dbReference>
<dbReference type="AlphaFoldDB" id="A0A561WR76"/>
<sequence>MTAAARTTTELVQQSEQAAEELAQVTGTLQTLVGEFTLCGRL</sequence>
<proteinExistence type="predicted"/>
<organism evidence="1 2">
    <name type="scientific">Actinoplanes teichomyceticus</name>
    <dbReference type="NCBI Taxonomy" id="1867"/>
    <lineage>
        <taxon>Bacteria</taxon>
        <taxon>Bacillati</taxon>
        <taxon>Actinomycetota</taxon>
        <taxon>Actinomycetes</taxon>
        <taxon>Micromonosporales</taxon>
        <taxon>Micromonosporaceae</taxon>
        <taxon>Actinoplanes</taxon>
    </lineage>
</organism>